<evidence type="ECO:0000256" key="1">
    <source>
        <dbReference type="SAM" id="MobiDB-lite"/>
    </source>
</evidence>
<feature type="region of interest" description="Disordered" evidence="1">
    <location>
        <begin position="322"/>
        <end position="425"/>
    </location>
</feature>
<name>A0A086KEZ9_TOXGO</name>
<feature type="compositionally biased region" description="Basic and acidic residues" evidence="1">
    <location>
        <begin position="334"/>
        <end position="352"/>
    </location>
</feature>
<feature type="compositionally biased region" description="Low complexity" evidence="1">
    <location>
        <begin position="186"/>
        <end position="196"/>
    </location>
</feature>
<feature type="compositionally biased region" description="Basic and acidic residues" evidence="1">
    <location>
        <begin position="17"/>
        <end position="28"/>
    </location>
</feature>
<feature type="region of interest" description="Disordered" evidence="1">
    <location>
        <begin position="644"/>
        <end position="669"/>
    </location>
</feature>
<dbReference type="VEuPathDB" id="ToxoDB:TGDOM2_288370"/>
<feature type="region of interest" description="Disordered" evidence="1">
    <location>
        <begin position="165"/>
        <end position="208"/>
    </location>
</feature>
<dbReference type="OrthoDB" id="333311at2759"/>
<accession>A0A086KEZ9</accession>
<feature type="compositionally biased region" description="Basic and acidic residues" evidence="1">
    <location>
        <begin position="406"/>
        <end position="422"/>
    </location>
</feature>
<dbReference type="EMBL" id="AHZU02000560">
    <property type="protein sequence ID" value="KFG42967.1"/>
    <property type="molecule type" value="Genomic_DNA"/>
</dbReference>
<feature type="compositionally biased region" description="Basic residues" evidence="1">
    <location>
        <begin position="563"/>
        <end position="573"/>
    </location>
</feature>
<gene>
    <name evidence="2" type="ORF">TGDOM2_288370</name>
</gene>
<feature type="compositionally biased region" description="Basic and acidic residues" evidence="1">
    <location>
        <begin position="390"/>
        <end position="399"/>
    </location>
</feature>
<reference evidence="2 3" key="1">
    <citation type="submission" date="2014-02" db="EMBL/GenBank/DDBJ databases">
        <authorList>
            <person name="Sibley D."/>
            <person name="Venepally P."/>
            <person name="Karamycheva S."/>
            <person name="Hadjithomas M."/>
            <person name="Khan A."/>
            <person name="Brunk B."/>
            <person name="Roos D."/>
            <person name="Caler E."/>
            <person name="Lorenzi H."/>
        </authorList>
    </citation>
    <scope>NUCLEOTIDE SEQUENCE [LARGE SCALE GENOMIC DNA]</scope>
    <source>
        <strain evidence="2 3">GAB2-2007-GAL-DOM2</strain>
    </source>
</reference>
<sequence length="733" mass="78300">MASLALLPLPSTGSSRDSPESEENHSSQDRNGVSVAPSKVSPTACCPSLLACTTPATEDSLRALPLPHLREAEGLFSSLFRQQVSRSPAWIASELVLLRRLLYKFKRQHRRAEFFQKAQSVSRVAQPLVSLLSLFSPEGLRAPCLRTDELVSSWLSRAYASSARRGRAGDAQQNTSRSDGQEAEAKVSAAQASARATGREGGTSGRSRHGVAKTFLSFFLEALLARALHLQDATVHASSSAIQQVHLGYHLNLVLPLLAIYSRVLALVSALVGAAEHQVQQMPVLLDFMGNGPEGAEGREELRAKTDAKPQHSTQRAACLWDAPAPAPSGVRTPDARSREVTEMASHRKTTSDGEEEGRECMQEEAVQEARRAGDGGEDEKDVTGSDARPVGEEGRADAETAAASREAEPATKKQKTGERGRVLRCSIDAKTGALSAHDRSSHSSVPQACDDMLAFLLSEKKNPSTFGSLAEKKSAPSAKKRRTASGESRPVHSENSTAAVLAAAKRVKKKRQFESSHPPMRERSESKGGFSTDDHDALLAFLLSEKPPKRPRPVREKPKTVATKKSKEKRKVPPSEAHANCTPLRVEFPKTGGLEGLTLSSRAAKPASSCVSNEGKSGSARVAAADEGLCSHLAYRPEKAMKSTASELGRQTDVPPSATPHKGNPKATSAFRSGLAQCTSKVFCHTCQVGDDKSCRNVPPTTAGVPRVLGSIQNARPSLCACRVQGGKAAAL</sequence>
<feature type="non-terminal residue" evidence="2">
    <location>
        <position position="733"/>
    </location>
</feature>
<evidence type="ECO:0000313" key="3">
    <source>
        <dbReference type="Proteomes" id="UP000028837"/>
    </source>
</evidence>
<proteinExistence type="predicted"/>
<dbReference type="Proteomes" id="UP000028837">
    <property type="component" value="Unassembled WGS sequence"/>
</dbReference>
<dbReference type="AlphaFoldDB" id="A0A086KEZ9"/>
<evidence type="ECO:0000313" key="2">
    <source>
        <dbReference type="EMBL" id="KFG42967.1"/>
    </source>
</evidence>
<feature type="compositionally biased region" description="Basic and acidic residues" evidence="1">
    <location>
        <begin position="520"/>
        <end position="538"/>
    </location>
</feature>
<protein>
    <submittedName>
        <fullName evidence="2">Uncharacterized protein</fullName>
    </submittedName>
</protein>
<organism evidence="2 3">
    <name type="scientific">Toxoplasma gondii GAB2-2007-GAL-DOM2</name>
    <dbReference type="NCBI Taxonomy" id="1130820"/>
    <lineage>
        <taxon>Eukaryota</taxon>
        <taxon>Sar</taxon>
        <taxon>Alveolata</taxon>
        <taxon>Apicomplexa</taxon>
        <taxon>Conoidasida</taxon>
        <taxon>Coccidia</taxon>
        <taxon>Eucoccidiorida</taxon>
        <taxon>Eimeriorina</taxon>
        <taxon>Sarcocystidae</taxon>
        <taxon>Toxoplasma</taxon>
    </lineage>
</organism>
<feature type="region of interest" description="Disordered" evidence="1">
    <location>
        <begin position="1"/>
        <end position="39"/>
    </location>
</feature>
<feature type="region of interest" description="Disordered" evidence="1">
    <location>
        <begin position="464"/>
        <end position="583"/>
    </location>
</feature>
<comment type="caution">
    <text evidence="2">The sequence shown here is derived from an EMBL/GenBank/DDBJ whole genome shotgun (WGS) entry which is preliminary data.</text>
</comment>